<feature type="domain" description="ATPase BadF/BadG/BcrA/BcrD type" evidence="4">
    <location>
        <begin position="8"/>
        <end position="301"/>
    </location>
</feature>
<dbReference type="SUPFAM" id="SSF53383">
    <property type="entry name" value="PLP-dependent transferases"/>
    <property type="match status" value="1"/>
</dbReference>
<gene>
    <name evidence="5" type="ORF">STRCI_000653</name>
</gene>
<dbReference type="Gene3D" id="3.90.1150.10">
    <property type="entry name" value="Aspartate Aminotransferase, domain 1"/>
    <property type="match status" value="1"/>
</dbReference>
<sequence length="707" mass="76144">MSAARLLVDGGGTTTRVALWRDGDDTPCVQCEGPSCNPRSVGRDRALAHLDDLMRTAWQRRPADVDSLDSAWLCLSTASTRTALDDFATGLLDLPSSLLHQAADVWVTNDIGPLLVHDGHATDRVVVICGTGTGFSAVNIAKGLTARASGKDYLLADEGGGFDIGLQGLRAAVRDTDGRGPRTRLTQAVRQWRDVGQDELFDLVYGSDEPKVLVGSFAPFVLRAAEEGDACARGIVEHAAQELVAGARAVAERAELTGPHEVLLVGSNLLGEQTLLRREFEQRLAETLPEATVRPLHGTTLTAVRHMAALLPGDERLQQLLKECVPLRRFEASGAEVAVERGNSRYELAPILTPVLAEMESVLLSGEAILSPEVRRFEESFAQYIGTRHALGVNSGTDALTLALEALDIGPGDEVITVANTFHATALAITRAGATPVLVDARPDDYLMDTDALEAAVTPRTRAVVAVHLFGLSLDLAPVAEVCERYGIPLVEDCAQAVGARVDGRRVGSIGAIGCFSFHPSKNLGAAGDAGLVTTDSTELAERIRGLRYFGQRQRKVHSERGHNSKLDALQAIVLHHKLPYLDGWNAARAERAARYREALRGLPVGFQTPGEEHTYHLFQMHTDERDGLLAHLKGRGIDAVVRYPRPIHLQPAFAGLGQGEGAFPVAEHLADHLLCLPLRPDLGERETDAVVSAVREFFGRDGRRTG</sequence>
<name>A0ABY7K528_9ACTN</name>
<evidence type="ECO:0000259" key="4">
    <source>
        <dbReference type="Pfam" id="PF01869"/>
    </source>
</evidence>
<dbReference type="InterPro" id="IPR015424">
    <property type="entry name" value="PyrdxlP-dep_Trfase"/>
</dbReference>
<evidence type="ECO:0000256" key="2">
    <source>
        <dbReference type="ARBA" id="ARBA00037999"/>
    </source>
</evidence>
<protein>
    <submittedName>
        <fullName evidence="5">Aminotransferase class V-fold PLP-dependent enzyme</fullName>
    </submittedName>
</protein>
<evidence type="ECO:0000313" key="6">
    <source>
        <dbReference type="Proteomes" id="UP001164439"/>
    </source>
</evidence>
<dbReference type="CDD" id="cd00616">
    <property type="entry name" value="AHBA_syn"/>
    <property type="match status" value="1"/>
</dbReference>
<dbReference type="RefSeq" id="WP_269657282.1">
    <property type="nucleotide sequence ID" value="NZ_CP114413.1"/>
</dbReference>
<keyword evidence="5" id="KW-0808">Transferase</keyword>
<comment type="similarity">
    <text evidence="2 3">Belongs to the DegT/DnrJ/EryC1 family.</text>
</comment>
<keyword evidence="1 3" id="KW-0663">Pyridoxal phosphate</keyword>
<dbReference type="SUPFAM" id="SSF53067">
    <property type="entry name" value="Actin-like ATPase domain"/>
    <property type="match status" value="2"/>
</dbReference>
<dbReference type="CDD" id="cd24007">
    <property type="entry name" value="ASKHA_NBD_eukNAGK-like"/>
    <property type="match status" value="1"/>
</dbReference>
<dbReference type="PANTHER" id="PTHR30244">
    <property type="entry name" value="TRANSAMINASE"/>
    <property type="match status" value="1"/>
</dbReference>
<dbReference type="Pfam" id="PF01041">
    <property type="entry name" value="DegT_DnrJ_EryC1"/>
    <property type="match status" value="1"/>
</dbReference>
<evidence type="ECO:0000256" key="1">
    <source>
        <dbReference type="ARBA" id="ARBA00022898"/>
    </source>
</evidence>
<dbReference type="EMBL" id="CP114413">
    <property type="protein sequence ID" value="WAZ19592.1"/>
    <property type="molecule type" value="Genomic_DNA"/>
</dbReference>
<dbReference type="InterPro" id="IPR000653">
    <property type="entry name" value="DegT/StrS_aminotransferase"/>
</dbReference>
<dbReference type="PANTHER" id="PTHR30244:SF36">
    <property type="entry name" value="3-OXO-GLUCOSE-6-PHOSPHATE:GLUTAMATE AMINOTRANSFERASE"/>
    <property type="match status" value="1"/>
</dbReference>
<evidence type="ECO:0000256" key="3">
    <source>
        <dbReference type="RuleBase" id="RU004508"/>
    </source>
</evidence>
<dbReference type="Proteomes" id="UP001164439">
    <property type="component" value="Chromosome"/>
</dbReference>
<dbReference type="GO" id="GO:0008483">
    <property type="term" value="F:transaminase activity"/>
    <property type="evidence" value="ECO:0007669"/>
    <property type="project" value="UniProtKB-KW"/>
</dbReference>
<dbReference type="Gene3D" id="3.30.420.40">
    <property type="match status" value="2"/>
</dbReference>
<reference evidence="5" key="1">
    <citation type="submission" date="2022-12" db="EMBL/GenBank/DDBJ databases">
        <authorList>
            <person name="Ruckert C."/>
            <person name="Busche T."/>
            <person name="Kalinowski J."/>
            <person name="Wittmann C."/>
        </authorList>
    </citation>
    <scope>NUCLEOTIDE SEQUENCE</scope>
    <source>
        <strain evidence="5">DSM 40467</strain>
    </source>
</reference>
<dbReference type="InterPro" id="IPR043129">
    <property type="entry name" value="ATPase_NBD"/>
</dbReference>
<keyword evidence="6" id="KW-1185">Reference proteome</keyword>
<dbReference type="Gene3D" id="3.40.640.10">
    <property type="entry name" value="Type I PLP-dependent aspartate aminotransferase-like (Major domain)"/>
    <property type="match status" value="1"/>
</dbReference>
<dbReference type="InterPro" id="IPR015421">
    <property type="entry name" value="PyrdxlP-dep_Trfase_major"/>
</dbReference>
<organism evidence="5 6">
    <name type="scientific">Streptomyces cinnabarinus</name>
    <dbReference type="NCBI Taxonomy" id="67287"/>
    <lineage>
        <taxon>Bacteria</taxon>
        <taxon>Bacillati</taxon>
        <taxon>Actinomycetota</taxon>
        <taxon>Actinomycetes</taxon>
        <taxon>Kitasatosporales</taxon>
        <taxon>Streptomycetaceae</taxon>
        <taxon>Streptomyces</taxon>
    </lineage>
</organism>
<proteinExistence type="inferred from homology"/>
<dbReference type="Pfam" id="PF01869">
    <property type="entry name" value="BcrAD_BadFG"/>
    <property type="match status" value="1"/>
</dbReference>
<accession>A0ABY7K528</accession>
<dbReference type="InterPro" id="IPR002731">
    <property type="entry name" value="ATPase_BadF"/>
</dbReference>
<evidence type="ECO:0000313" key="5">
    <source>
        <dbReference type="EMBL" id="WAZ19592.1"/>
    </source>
</evidence>
<dbReference type="InterPro" id="IPR015422">
    <property type="entry name" value="PyrdxlP-dep_Trfase_small"/>
</dbReference>
<keyword evidence="5" id="KW-0032">Aminotransferase</keyword>